<keyword evidence="3" id="KW-1185">Reference proteome</keyword>
<feature type="region of interest" description="Disordered" evidence="1">
    <location>
        <begin position="91"/>
        <end position="124"/>
    </location>
</feature>
<evidence type="ECO:0000313" key="3">
    <source>
        <dbReference type="Proteomes" id="UP000242913"/>
    </source>
</evidence>
<name>A0A238BQ29_9BILA</name>
<dbReference type="Proteomes" id="UP000242913">
    <property type="component" value="Unassembled WGS sequence"/>
</dbReference>
<protein>
    <submittedName>
        <fullName evidence="2">Uncharacterized protein</fullName>
    </submittedName>
</protein>
<evidence type="ECO:0000256" key="1">
    <source>
        <dbReference type="SAM" id="MobiDB-lite"/>
    </source>
</evidence>
<evidence type="ECO:0000313" key="2">
    <source>
        <dbReference type="EMBL" id="OZC07074.1"/>
    </source>
</evidence>
<feature type="compositionally biased region" description="Polar residues" evidence="1">
    <location>
        <begin position="91"/>
        <end position="110"/>
    </location>
</feature>
<dbReference type="AlphaFoldDB" id="A0A238BQ29"/>
<organism evidence="2 3">
    <name type="scientific">Onchocerca flexuosa</name>
    <dbReference type="NCBI Taxonomy" id="387005"/>
    <lineage>
        <taxon>Eukaryota</taxon>
        <taxon>Metazoa</taxon>
        <taxon>Ecdysozoa</taxon>
        <taxon>Nematoda</taxon>
        <taxon>Chromadorea</taxon>
        <taxon>Rhabditida</taxon>
        <taxon>Spirurina</taxon>
        <taxon>Spiruromorpha</taxon>
        <taxon>Filarioidea</taxon>
        <taxon>Onchocercidae</taxon>
        <taxon>Onchocerca</taxon>
    </lineage>
</organism>
<gene>
    <name evidence="2" type="ORF">X798_05934</name>
</gene>
<dbReference type="EMBL" id="KZ270044">
    <property type="protein sequence ID" value="OZC07074.1"/>
    <property type="molecule type" value="Genomic_DNA"/>
</dbReference>
<sequence length="146" mass="16389">MEKKTNDSFNRKISKKETKNKKQIMFRTDLSCKQLIKRLALTIQSNFSNKFSLAIKVAATSQLLLLTTAATPPSQDRSSFGLETNDLRSFSPTDFSTNFSQQTPITTNDISRGKGSTFPGTLPLEQQEPQLVTFQNVQQNSEGQKH</sequence>
<reference evidence="2 3" key="1">
    <citation type="submission" date="2015-12" db="EMBL/GenBank/DDBJ databases">
        <title>Draft genome of the nematode, Onchocerca flexuosa.</title>
        <authorList>
            <person name="Mitreva M."/>
        </authorList>
    </citation>
    <scope>NUCLEOTIDE SEQUENCE [LARGE SCALE GENOMIC DNA]</scope>
    <source>
        <strain evidence="2">Red Deer</strain>
    </source>
</reference>
<proteinExistence type="predicted"/>
<accession>A0A238BQ29</accession>